<keyword evidence="2" id="KW-1185">Reference proteome</keyword>
<sequence>MFCFFFYLQEDTACRDSFCQVNGPAQLVACPSERPQSDQAIWTRHEAASDTTQNLPARKKLTDASFNFGIMQEDIELKQTSMISDTSLLKQKQAPARQSIGNSSTFAARRYCPRASAARWSLAESMEDCSRVLTNQAIERHAEVEVVGRVICPRVKKSESGVDVESDIEAEVEEEEEEEKELIPESLRDDRTLKGGSEILSFRTILNARAVPQPLEPAVSSKRQHIGRR</sequence>
<proteinExistence type="predicted"/>
<dbReference type="AlphaFoldDB" id="A0A3S5AS37"/>
<comment type="caution">
    <text evidence="1">The sequence shown here is derived from an EMBL/GenBank/DDBJ whole genome shotgun (WGS) entry which is preliminary data.</text>
</comment>
<dbReference type="EMBL" id="CAAALY010063937">
    <property type="protein sequence ID" value="VEL23790.1"/>
    <property type="molecule type" value="Genomic_DNA"/>
</dbReference>
<dbReference type="Proteomes" id="UP000784294">
    <property type="component" value="Unassembled WGS sequence"/>
</dbReference>
<evidence type="ECO:0000313" key="1">
    <source>
        <dbReference type="EMBL" id="VEL23790.1"/>
    </source>
</evidence>
<organism evidence="1 2">
    <name type="scientific">Protopolystoma xenopodis</name>
    <dbReference type="NCBI Taxonomy" id="117903"/>
    <lineage>
        <taxon>Eukaryota</taxon>
        <taxon>Metazoa</taxon>
        <taxon>Spiralia</taxon>
        <taxon>Lophotrochozoa</taxon>
        <taxon>Platyhelminthes</taxon>
        <taxon>Monogenea</taxon>
        <taxon>Polyopisthocotylea</taxon>
        <taxon>Polystomatidea</taxon>
        <taxon>Polystomatidae</taxon>
        <taxon>Protopolystoma</taxon>
    </lineage>
</organism>
<reference evidence="1" key="1">
    <citation type="submission" date="2018-11" db="EMBL/GenBank/DDBJ databases">
        <authorList>
            <consortium name="Pathogen Informatics"/>
        </authorList>
    </citation>
    <scope>NUCLEOTIDE SEQUENCE</scope>
</reference>
<name>A0A3S5AS37_9PLAT</name>
<evidence type="ECO:0000313" key="2">
    <source>
        <dbReference type="Proteomes" id="UP000784294"/>
    </source>
</evidence>
<gene>
    <name evidence="1" type="ORF">PXEA_LOCUS17230</name>
</gene>
<protein>
    <submittedName>
        <fullName evidence="1">Uncharacterized protein</fullName>
    </submittedName>
</protein>
<accession>A0A3S5AS37</accession>